<sequence length="182" mass="21189">MIKVFTNFLLTLLSVAYPLLWWWQPNLYWLPYLPFGLAFLWLCKGLQGIGIQRFFAFLMAVVLFISGISRGLDLMYWYPVWVNSFMLILFGGSLWAKQTVVEKLARLQEPDLPVQAIAYTRKVTQVWCSVFIVNIVITSLLIGLNYLEAWALYSGVIAYVIMIIVMAGEWFIRPKYKKKNNE</sequence>
<evidence type="ECO:0000313" key="3">
    <source>
        <dbReference type="Proteomes" id="UP000188820"/>
    </source>
</evidence>
<feature type="transmembrane region" description="Helical" evidence="1">
    <location>
        <begin position="78"/>
        <end position="96"/>
    </location>
</feature>
<dbReference type="EMBL" id="MLAA01000008">
    <property type="protein sequence ID" value="OOF70785.1"/>
    <property type="molecule type" value="Genomic_DNA"/>
</dbReference>
<feature type="transmembrane region" description="Helical" evidence="1">
    <location>
        <begin position="54"/>
        <end position="72"/>
    </location>
</feature>
<proteinExistence type="predicted"/>
<feature type="transmembrane region" description="Helical" evidence="1">
    <location>
        <begin position="126"/>
        <end position="144"/>
    </location>
</feature>
<evidence type="ECO:0000313" key="2">
    <source>
        <dbReference type="EMBL" id="OOF70785.1"/>
    </source>
</evidence>
<reference evidence="2 3" key="1">
    <citation type="submission" date="2016-10" db="EMBL/GenBank/DDBJ databases">
        <title>Rodentibacter gen. nov. and new species.</title>
        <authorList>
            <person name="Christensen H."/>
        </authorList>
    </citation>
    <scope>NUCLEOTIDE SEQUENCE [LARGE SCALE GENOMIC DNA]</scope>
    <source>
        <strain evidence="2 3">1998236014</strain>
    </source>
</reference>
<dbReference type="Proteomes" id="UP000188820">
    <property type="component" value="Unassembled WGS sequence"/>
</dbReference>
<comment type="caution">
    <text evidence="2">The sequence shown here is derived from an EMBL/GenBank/DDBJ whole genome shotgun (WGS) entry which is preliminary data.</text>
</comment>
<protein>
    <recommendedName>
        <fullName evidence="4">DNA gyrase subunit B</fullName>
    </recommendedName>
</protein>
<keyword evidence="1" id="KW-0472">Membrane</keyword>
<dbReference type="RefSeq" id="WP_077462722.1">
    <property type="nucleotide sequence ID" value="NZ_MLAA01000008.1"/>
</dbReference>
<keyword evidence="3" id="KW-1185">Reference proteome</keyword>
<organism evidence="2 3">
    <name type="scientific">Rodentibacter caecimuris</name>
    <dbReference type="NCBI Taxonomy" id="1796644"/>
    <lineage>
        <taxon>Bacteria</taxon>
        <taxon>Pseudomonadati</taxon>
        <taxon>Pseudomonadota</taxon>
        <taxon>Gammaproteobacteria</taxon>
        <taxon>Pasteurellales</taxon>
        <taxon>Pasteurellaceae</taxon>
        <taxon>Rodentibacter</taxon>
    </lineage>
</organism>
<keyword evidence="1" id="KW-1133">Transmembrane helix</keyword>
<name>A0ABX3KYR2_9PAST</name>
<gene>
    <name evidence="2" type="ORF">BKG89_02795</name>
</gene>
<keyword evidence="1" id="KW-0812">Transmembrane</keyword>
<accession>A0ABX3KYR2</accession>
<feature type="transmembrane region" description="Helical" evidence="1">
    <location>
        <begin position="150"/>
        <end position="172"/>
    </location>
</feature>
<evidence type="ECO:0008006" key="4">
    <source>
        <dbReference type="Google" id="ProtNLM"/>
    </source>
</evidence>
<feature type="transmembrane region" description="Helical" evidence="1">
    <location>
        <begin position="26"/>
        <end position="42"/>
    </location>
</feature>
<evidence type="ECO:0000256" key="1">
    <source>
        <dbReference type="SAM" id="Phobius"/>
    </source>
</evidence>